<feature type="region of interest" description="Disordered" evidence="5">
    <location>
        <begin position="276"/>
        <end position="313"/>
    </location>
</feature>
<organism evidence="8 9">
    <name type="scientific">Heterodera schachtii</name>
    <name type="common">Sugarbeet cyst nematode worm</name>
    <name type="synonym">Tylenchus schachtii</name>
    <dbReference type="NCBI Taxonomy" id="97005"/>
    <lineage>
        <taxon>Eukaryota</taxon>
        <taxon>Metazoa</taxon>
        <taxon>Ecdysozoa</taxon>
        <taxon>Nematoda</taxon>
        <taxon>Chromadorea</taxon>
        <taxon>Rhabditida</taxon>
        <taxon>Tylenchina</taxon>
        <taxon>Tylenchomorpha</taxon>
        <taxon>Tylenchoidea</taxon>
        <taxon>Heteroderidae</taxon>
        <taxon>Heteroderinae</taxon>
        <taxon>Heterodera</taxon>
    </lineage>
</organism>
<sequence>MNNKFLFILICLFLIGIGAVKSCTLNGIIHKNGDEWVENGAYIMQCTYDSEFRWDIRLIGCALPGGGRLPFGSFFYDSMGEWQCLRRDCETVIRSGPANPRSHNYHHSSPEEGKICGLSAIRLFNNSCGGCNAYKCMNTRMARCGADGFLLGFAKPSCERFELSEIRSLFDNVGQLFIGCASKCLVAQIERILNNEQQSNSRRSDCEALKSVGFEILSDCFSRCNFCGIWETNKKALTMAFQQLANYSTDANEQLKKSVKKCEEIIQTERMIFNGKNELTEGKAEEKEKEKVEEEVKEEAEEETDGNETEEYH</sequence>
<dbReference type="Pfam" id="PF03298">
    <property type="entry name" value="Stanniocalcin"/>
    <property type="match status" value="1"/>
</dbReference>
<dbReference type="PANTHER" id="PTHR11245">
    <property type="entry name" value="STANNIOCALCIN"/>
    <property type="match status" value="1"/>
</dbReference>
<feature type="signal peptide" evidence="6">
    <location>
        <begin position="1"/>
        <end position="22"/>
    </location>
</feature>
<reference evidence="8 9" key="1">
    <citation type="submission" date="2024-10" db="EMBL/GenBank/DDBJ databases">
        <authorList>
            <person name="Kim D."/>
        </authorList>
    </citation>
    <scope>NUCLEOTIDE SEQUENCE [LARGE SCALE GENOMIC DNA]</scope>
    <source>
        <strain evidence="8">Taebaek</strain>
    </source>
</reference>
<dbReference type="InterPro" id="IPR055119">
    <property type="entry name" value="Mig18_Fn1"/>
</dbReference>
<dbReference type="InterPro" id="IPR004978">
    <property type="entry name" value="Stanniocalcin"/>
</dbReference>
<dbReference type="Proteomes" id="UP001620645">
    <property type="component" value="Unassembled WGS sequence"/>
</dbReference>
<keyword evidence="3" id="KW-0372">Hormone</keyword>
<comment type="caution">
    <text evidence="8">The sequence shown here is derived from an EMBL/GenBank/DDBJ whole genome shotgun (WGS) entry which is preliminary data.</text>
</comment>
<dbReference type="Pfam" id="PF23003">
    <property type="entry name" value="Fn1_2"/>
    <property type="match status" value="1"/>
</dbReference>
<keyword evidence="9" id="KW-1185">Reference proteome</keyword>
<accession>A0ABD2JCA6</accession>
<feature type="compositionally biased region" description="Basic and acidic residues" evidence="5">
    <location>
        <begin position="278"/>
        <end position="294"/>
    </location>
</feature>
<evidence type="ECO:0000256" key="2">
    <source>
        <dbReference type="ARBA" id="ARBA00011748"/>
    </source>
</evidence>
<gene>
    <name evidence="8" type="ORF">niasHS_008769</name>
</gene>
<evidence type="ECO:0000259" key="7">
    <source>
        <dbReference type="Pfam" id="PF23003"/>
    </source>
</evidence>
<name>A0ABD2JCA6_HETSC</name>
<feature type="compositionally biased region" description="Acidic residues" evidence="5">
    <location>
        <begin position="295"/>
        <end position="313"/>
    </location>
</feature>
<dbReference type="PANTHER" id="PTHR11245:SF6">
    <property type="entry name" value="DUF19 DOMAIN-CONTAINING PROTEIN"/>
    <property type="match status" value="1"/>
</dbReference>
<protein>
    <recommendedName>
        <fullName evidence="7">Abnormal cell migration protein 18-like fibronectin type I domain-containing protein</fullName>
    </recommendedName>
</protein>
<keyword evidence="4" id="KW-1015">Disulfide bond</keyword>
<evidence type="ECO:0000256" key="4">
    <source>
        <dbReference type="ARBA" id="ARBA00023157"/>
    </source>
</evidence>
<evidence type="ECO:0000313" key="8">
    <source>
        <dbReference type="EMBL" id="KAL3088248.1"/>
    </source>
</evidence>
<feature type="domain" description="Abnormal cell migration protein 18-like fibronectin type I" evidence="7">
    <location>
        <begin position="22"/>
        <end position="90"/>
    </location>
</feature>
<evidence type="ECO:0000256" key="6">
    <source>
        <dbReference type="SAM" id="SignalP"/>
    </source>
</evidence>
<comment type="subunit">
    <text evidence="2">Homodimer; disulfide-linked.</text>
</comment>
<proteinExistence type="inferred from homology"/>
<keyword evidence="6" id="KW-0732">Signal</keyword>
<dbReference type="EMBL" id="JBICCN010000162">
    <property type="protein sequence ID" value="KAL3088248.1"/>
    <property type="molecule type" value="Genomic_DNA"/>
</dbReference>
<dbReference type="GO" id="GO:0005179">
    <property type="term" value="F:hormone activity"/>
    <property type="evidence" value="ECO:0007669"/>
    <property type="project" value="UniProtKB-KW"/>
</dbReference>
<evidence type="ECO:0000313" key="9">
    <source>
        <dbReference type="Proteomes" id="UP001620645"/>
    </source>
</evidence>
<evidence type="ECO:0000256" key="1">
    <source>
        <dbReference type="ARBA" id="ARBA00008693"/>
    </source>
</evidence>
<comment type="similarity">
    <text evidence="1">Belongs to the stanniocalcin family.</text>
</comment>
<evidence type="ECO:0000256" key="5">
    <source>
        <dbReference type="SAM" id="MobiDB-lite"/>
    </source>
</evidence>
<feature type="chain" id="PRO_5044761757" description="Abnormal cell migration protein 18-like fibronectin type I domain-containing protein" evidence="6">
    <location>
        <begin position="23"/>
        <end position="313"/>
    </location>
</feature>
<evidence type="ECO:0000256" key="3">
    <source>
        <dbReference type="ARBA" id="ARBA00022702"/>
    </source>
</evidence>
<dbReference type="AlphaFoldDB" id="A0ABD2JCA6"/>